<evidence type="ECO:0000313" key="3">
    <source>
        <dbReference type="Proteomes" id="UP000018948"/>
    </source>
</evidence>
<name>W2YJK5_PHYNI</name>
<reference evidence="2 3" key="1">
    <citation type="submission" date="2013-11" db="EMBL/GenBank/DDBJ databases">
        <title>The Genome Sequence of Phytophthora parasitica P10297.</title>
        <authorList>
            <consortium name="The Broad Institute Genomics Platform"/>
            <person name="Russ C."/>
            <person name="Tyler B."/>
            <person name="Panabieres F."/>
            <person name="Shan W."/>
            <person name="Tripathy S."/>
            <person name="Grunwald N."/>
            <person name="Machado M."/>
            <person name="Johnson C.S."/>
            <person name="Walker B."/>
            <person name="Young S.K."/>
            <person name="Zeng Q."/>
            <person name="Gargeya S."/>
            <person name="Fitzgerald M."/>
            <person name="Haas B."/>
            <person name="Abouelleil A."/>
            <person name="Allen A.W."/>
            <person name="Alvarado L."/>
            <person name="Arachchi H.M."/>
            <person name="Berlin A.M."/>
            <person name="Chapman S.B."/>
            <person name="Gainer-Dewar J."/>
            <person name="Goldberg J."/>
            <person name="Griggs A."/>
            <person name="Gujja S."/>
            <person name="Hansen M."/>
            <person name="Howarth C."/>
            <person name="Imamovic A."/>
            <person name="Ireland A."/>
            <person name="Larimer J."/>
            <person name="McCowan C."/>
            <person name="Murphy C."/>
            <person name="Pearson M."/>
            <person name="Poon T.W."/>
            <person name="Priest M."/>
            <person name="Roberts A."/>
            <person name="Saif S."/>
            <person name="Shea T."/>
            <person name="Sisk P."/>
            <person name="Sykes S."/>
            <person name="Wortman J."/>
            <person name="Nusbaum C."/>
            <person name="Birren B."/>
        </authorList>
    </citation>
    <scope>NUCLEOTIDE SEQUENCE [LARGE SCALE GENOMIC DNA]</scope>
    <source>
        <strain evidence="2 3">P10297</strain>
    </source>
</reference>
<accession>W2YJK5</accession>
<feature type="region of interest" description="Disordered" evidence="1">
    <location>
        <begin position="1"/>
        <end position="21"/>
    </location>
</feature>
<protein>
    <submittedName>
        <fullName evidence="2">Uncharacterized protein</fullName>
    </submittedName>
</protein>
<proteinExistence type="predicted"/>
<sequence>MAPVLRTPSKPKAGRPKQRKSKTCYRCKTIFSSHTKLKNHLLRKRGCGPKAVGLQKAKRKEASRQSSKVYSIKRELDKVGLWEFVDNEDEDESIGESADEDPKRAARWVSFNDNLASAKSLAQLDWTQVIDLSVSNSGQNPSMKLNTSFTGQYVSINVDLHVHLFMKEPKARIYCSWLLRFIIKLTTK</sequence>
<organism evidence="2 3">
    <name type="scientific">Phytophthora nicotianae P10297</name>
    <dbReference type="NCBI Taxonomy" id="1317064"/>
    <lineage>
        <taxon>Eukaryota</taxon>
        <taxon>Sar</taxon>
        <taxon>Stramenopiles</taxon>
        <taxon>Oomycota</taxon>
        <taxon>Peronosporomycetes</taxon>
        <taxon>Peronosporales</taxon>
        <taxon>Peronosporaceae</taxon>
        <taxon>Phytophthora</taxon>
    </lineage>
</organism>
<gene>
    <name evidence="2" type="ORF">F442_16749</name>
</gene>
<feature type="compositionally biased region" description="Basic residues" evidence="1">
    <location>
        <begin position="12"/>
        <end position="21"/>
    </location>
</feature>
<comment type="caution">
    <text evidence="2">The sequence shown here is derived from an EMBL/GenBank/DDBJ whole genome shotgun (WGS) entry which is preliminary data.</text>
</comment>
<evidence type="ECO:0000256" key="1">
    <source>
        <dbReference type="SAM" id="MobiDB-lite"/>
    </source>
</evidence>
<dbReference type="AlphaFoldDB" id="W2YJK5"/>
<dbReference type="Proteomes" id="UP000018948">
    <property type="component" value="Unassembled WGS sequence"/>
</dbReference>
<dbReference type="OrthoDB" id="115820at2759"/>
<evidence type="ECO:0000313" key="2">
    <source>
        <dbReference type="EMBL" id="ETP34992.1"/>
    </source>
</evidence>
<dbReference type="EMBL" id="ANIY01003553">
    <property type="protein sequence ID" value="ETP34992.1"/>
    <property type="molecule type" value="Genomic_DNA"/>
</dbReference>